<evidence type="ECO:0000313" key="2">
    <source>
        <dbReference type="EMBL" id="QJA18974.1"/>
    </source>
</evidence>
<dbReference type="EMBL" id="CP038498">
    <property type="protein sequence ID" value="QJA18974.1"/>
    <property type="molecule type" value="Genomic_DNA"/>
</dbReference>
<sequence length="67" mass="7592">MVVTIKRKVSMSGKRYPEEFEIKAVKQVIDGAHSVSCVATRLSITIHILYIWIKVFSPDSLTNKIQS</sequence>
<proteinExistence type="inferred from homology"/>
<protein>
    <recommendedName>
        <fullName evidence="4">Transposase</fullName>
    </recommendedName>
</protein>
<dbReference type="SUPFAM" id="SSF46689">
    <property type="entry name" value="Homeodomain-like"/>
    <property type="match status" value="1"/>
</dbReference>
<keyword evidence="3" id="KW-1185">Reference proteome</keyword>
<gene>
    <name evidence="2" type="ORF">E2566_02995</name>
</gene>
<evidence type="ECO:0000256" key="1">
    <source>
        <dbReference type="ARBA" id="ARBA00009964"/>
    </source>
</evidence>
<dbReference type="InterPro" id="IPR009057">
    <property type="entry name" value="Homeodomain-like_sf"/>
</dbReference>
<comment type="similarity">
    <text evidence="1">Belongs to the transposase 8 family.</text>
</comment>
<reference evidence="2 3" key="1">
    <citation type="submission" date="2019-04" db="EMBL/GenBank/DDBJ databases">
        <title>Whole Genome Sequencing of Pectobacterium punjabense SS95.</title>
        <authorList>
            <person name="Sarfraz S."/>
            <person name="Oulghazi S."/>
            <person name="Roques C."/>
            <person name="Vandecasteele C."/>
            <person name="Faure D."/>
        </authorList>
    </citation>
    <scope>NUCLEOTIDE SEQUENCE [LARGE SCALE GENOMIC DNA]</scope>
    <source>
        <strain evidence="2 3">SS95</strain>
    </source>
</reference>
<dbReference type="Proteomes" id="UP000502681">
    <property type="component" value="Chromosome"/>
</dbReference>
<dbReference type="InterPro" id="IPR002514">
    <property type="entry name" value="Transposase_8"/>
</dbReference>
<accession>A0ABX6KY35</accession>
<name>A0ABX6KY35_9GAMM</name>
<dbReference type="Pfam" id="PF01527">
    <property type="entry name" value="HTH_Tnp_1"/>
    <property type="match status" value="1"/>
</dbReference>
<evidence type="ECO:0000313" key="3">
    <source>
        <dbReference type="Proteomes" id="UP000502681"/>
    </source>
</evidence>
<organism evidence="2 3">
    <name type="scientific">Pectobacterium punjabense</name>
    <dbReference type="NCBI Taxonomy" id="2108399"/>
    <lineage>
        <taxon>Bacteria</taxon>
        <taxon>Pseudomonadati</taxon>
        <taxon>Pseudomonadota</taxon>
        <taxon>Gammaproteobacteria</taxon>
        <taxon>Enterobacterales</taxon>
        <taxon>Pectobacteriaceae</taxon>
        <taxon>Pectobacterium</taxon>
    </lineage>
</organism>
<evidence type="ECO:0008006" key="4">
    <source>
        <dbReference type="Google" id="ProtNLM"/>
    </source>
</evidence>